<keyword evidence="8" id="KW-1185">Reference proteome</keyword>
<evidence type="ECO:0000313" key="7">
    <source>
        <dbReference type="EMBL" id="KAK1345496.1"/>
    </source>
</evidence>
<dbReference type="Gene3D" id="3.30.230.10">
    <property type="match status" value="1"/>
</dbReference>
<dbReference type="InterPro" id="IPR020568">
    <property type="entry name" value="Ribosomal_Su5_D2-typ_SF"/>
</dbReference>
<dbReference type="Gene3D" id="3.30.160.20">
    <property type="match status" value="1"/>
</dbReference>
<dbReference type="InterPro" id="IPR014721">
    <property type="entry name" value="Ribsml_uS5_D2-typ_fold_subgr"/>
</dbReference>
<dbReference type="GO" id="GO:0006412">
    <property type="term" value="P:translation"/>
    <property type="evidence" value="ECO:0007669"/>
    <property type="project" value="InterPro"/>
</dbReference>
<evidence type="ECO:0000256" key="1">
    <source>
        <dbReference type="ARBA" id="ARBA00008945"/>
    </source>
</evidence>
<evidence type="ECO:0000256" key="5">
    <source>
        <dbReference type="RuleBase" id="RU003823"/>
    </source>
</evidence>
<sequence>MKIKSLEEISLFSVPIKESEIIGFFLGASLKDEVLKIMPMQKQTHAGQRTRFKAFVITGNYNGHVGLGVTRCTGSSHCHPWSHYPGQALGEKARQASHVPCKVTAAVALSWCASPLPLGQCLGPCVKEVVDDGRASARGCTATLGNFAKATFDAISKTYSYLTPDLRNETLLNKFSYQEFTLL</sequence>
<reference evidence="7" key="1">
    <citation type="submission" date="2023-06" db="EMBL/GenBank/DDBJ databases">
        <title>Reference genome for the Northern bat (Eptesicus nilssonii), a most northern bat species.</title>
        <authorList>
            <person name="Laine V.N."/>
            <person name="Pulliainen A.T."/>
            <person name="Lilley T.M."/>
        </authorList>
    </citation>
    <scope>NUCLEOTIDE SEQUENCE</scope>
    <source>
        <strain evidence="7">BLF_Eptnil</strain>
        <tissue evidence="7">Kidney</tissue>
    </source>
</reference>
<dbReference type="AlphaFoldDB" id="A0AA40LTB9"/>
<dbReference type="InterPro" id="IPR000851">
    <property type="entry name" value="Ribosomal_uS5"/>
</dbReference>
<dbReference type="SUPFAM" id="SSF54211">
    <property type="entry name" value="Ribosomal protein S5 domain 2-like"/>
    <property type="match status" value="1"/>
</dbReference>
<dbReference type="FunFam" id="3.30.160.20:FF:000133">
    <property type="entry name" value="40S ribosomal protein S2"/>
    <property type="match status" value="1"/>
</dbReference>
<proteinExistence type="inferred from homology"/>
<dbReference type="EMBL" id="JAULJE010000002">
    <property type="protein sequence ID" value="KAK1345496.1"/>
    <property type="molecule type" value="Genomic_DNA"/>
</dbReference>
<feature type="domain" description="S5 DRBM" evidence="6">
    <location>
        <begin position="30"/>
        <end position="71"/>
    </location>
</feature>
<dbReference type="PANTHER" id="PTHR13718">
    <property type="entry name" value="RIBOSOMAL S SUBUNIT"/>
    <property type="match status" value="1"/>
</dbReference>
<dbReference type="Pfam" id="PF00333">
    <property type="entry name" value="Ribosomal_S5"/>
    <property type="match status" value="1"/>
</dbReference>
<dbReference type="SUPFAM" id="SSF54768">
    <property type="entry name" value="dsRNA-binding domain-like"/>
    <property type="match status" value="1"/>
</dbReference>
<keyword evidence="3 4" id="KW-0687">Ribonucleoprotein</keyword>
<comment type="similarity">
    <text evidence="1 5">Belongs to the universal ribosomal protein uS5 family.</text>
</comment>
<comment type="caution">
    <text evidence="7">The sequence shown here is derived from an EMBL/GenBank/DDBJ whole genome shotgun (WGS) entry which is preliminary data.</text>
</comment>
<evidence type="ECO:0000256" key="2">
    <source>
        <dbReference type="ARBA" id="ARBA00022980"/>
    </source>
</evidence>
<keyword evidence="2 4" id="KW-0689">Ribosomal protein</keyword>
<dbReference type="InterPro" id="IPR005324">
    <property type="entry name" value="Ribosomal_uS5_C"/>
</dbReference>
<protein>
    <recommendedName>
        <fullName evidence="6">S5 DRBM domain-containing protein</fullName>
    </recommendedName>
</protein>
<gene>
    <name evidence="7" type="ORF">QTO34_007953</name>
</gene>
<dbReference type="Pfam" id="PF03719">
    <property type="entry name" value="Ribosomal_S5_C"/>
    <property type="match status" value="1"/>
</dbReference>
<evidence type="ECO:0000259" key="6">
    <source>
        <dbReference type="PROSITE" id="PS50881"/>
    </source>
</evidence>
<evidence type="ECO:0000313" key="8">
    <source>
        <dbReference type="Proteomes" id="UP001177744"/>
    </source>
</evidence>
<dbReference type="InterPro" id="IPR013810">
    <property type="entry name" value="Ribosomal_uS5_N"/>
</dbReference>
<accession>A0AA40LTB9</accession>
<evidence type="ECO:0000256" key="3">
    <source>
        <dbReference type="ARBA" id="ARBA00023274"/>
    </source>
</evidence>
<dbReference type="GO" id="GO:0003735">
    <property type="term" value="F:structural constituent of ribosome"/>
    <property type="evidence" value="ECO:0007669"/>
    <property type="project" value="UniProtKB-UniRule"/>
</dbReference>
<dbReference type="Proteomes" id="UP001177744">
    <property type="component" value="Unassembled WGS sequence"/>
</dbReference>
<dbReference type="PROSITE" id="PS50881">
    <property type="entry name" value="S5_DSRBD"/>
    <property type="match status" value="1"/>
</dbReference>
<dbReference type="PANTHER" id="PTHR13718:SF93">
    <property type="entry name" value="SMALL RIBOSOMAL SUBUNIT PROTEIN US5"/>
    <property type="match status" value="1"/>
</dbReference>
<dbReference type="GO" id="GO:0022627">
    <property type="term" value="C:cytosolic small ribosomal subunit"/>
    <property type="evidence" value="ECO:0007669"/>
    <property type="project" value="TreeGrafter"/>
</dbReference>
<name>A0AA40LTB9_CNENI</name>
<organism evidence="7 8">
    <name type="scientific">Cnephaeus nilssonii</name>
    <name type="common">Northern bat</name>
    <name type="synonym">Eptesicus nilssonii</name>
    <dbReference type="NCBI Taxonomy" id="3371016"/>
    <lineage>
        <taxon>Eukaryota</taxon>
        <taxon>Metazoa</taxon>
        <taxon>Chordata</taxon>
        <taxon>Craniata</taxon>
        <taxon>Vertebrata</taxon>
        <taxon>Euteleostomi</taxon>
        <taxon>Mammalia</taxon>
        <taxon>Eutheria</taxon>
        <taxon>Laurasiatheria</taxon>
        <taxon>Chiroptera</taxon>
        <taxon>Yangochiroptera</taxon>
        <taxon>Vespertilionidae</taxon>
        <taxon>Cnephaeus</taxon>
    </lineage>
</organism>
<dbReference type="GO" id="GO:0003723">
    <property type="term" value="F:RNA binding"/>
    <property type="evidence" value="ECO:0007669"/>
    <property type="project" value="InterPro"/>
</dbReference>
<evidence type="ECO:0000256" key="4">
    <source>
        <dbReference type="PROSITE-ProRule" id="PRU00268"/>
    </source>
</evidence>